<evidence type="ECO:0000256" key="3">
    <source>
        <dbReference type="ARBA" id="ARBA00012483"/>
    </source>
</evidence>
<keyword evidence="4" id="KW-0808">Transferase</keyword>
<dbReference type="PANTHER" id="PTHR13480:SF0">
    <property type="entry name" value="E3 UBIQUITIN-PROTEIN LIGASE HAKAI"/>
    <property type="match status" value="1"/>
</dbReference>
<organism evidence="14 15">
    <name type="scientific">Acorus gramineus</name>
    <name type="common">Dwarf sweet flag</name>
    <dbReference type="NCBI Taxonomy" id="55184"/>
    <lineage>
        <taxon>Eukaryota</taxon>
        <taxon>Viridiplantae</taxon>
        <taxon>Streptophyta</taxon>
        <taxon>Embryophyta</taxon>
        <taxon>Tracheophyta</taxon>
        <taxon>Spermatophyta</taxon>
        <taxon>Magnoliopsida</taxon>
        <taxon>Liliopsida</taxon>
        <taxon>Acoraceae</taxon>
        <taxon>Acorus</taxon>
    </lineage>
</organism>
<dbReference type="EMBL" id="JAUJYN010000008">
    <property type="protein sequence ID" value="KAK1264830.1"/>
    <property type="molecule type" value="Genomic_DNA"/>
</dbReference>
<feature type="compositionally biased region" description="Low complexity" evidence="12">
    <location>
        <begin position="250"/>
        <end position="260"/>
    </location>
</feature>
<dbReference type="InterPro" id="IPR013087">
    <property type="entry name" value="Znf_C2H2_type"/>
</dbReference>
<evidence type="ECO:0000256" key="8">
    <source>
        <dbReference type="ARBA" id="ARBA00022833"/>
    </source>
</evidence>
<accession>A0AAV9AKQ5</accession>
<dbReference type="FunFam" id="3.30.40.10:FF:000280">
    <property type="entry name" value="E3 ubiquitin-protein ligase Hakai"/>
    <property type="match status" value="1"/>
</dbReference>
<sequence length="460" mass="49743">MLQIRLSRGASGDGGGSSGTVGGGAGFGGGAKSTSTMVDGVTVACPDHLILADLPVAKGLGSLSSSVSSIKSIGRRSRRQLGERIHFCVRCDFPIAIYGRLAPCEHSFCLACARSDSTCYLCDERIQKIQTIKMMEGIFICAAPHCLKSFLKRSEFEVHIHEMHADLLQSNADKEVGNEVDSLSTPRDTSLDIYVKQSAPLESSTARSQPRPGYSPSSSSQQLDREDKARRHQPRESPSPRPPMHPKQPPLYGQQLYQPPESQADNNTQQSFDRSYNRAPIPQNFEIQGRRDSDLFTDRHGGTPSGGTPSESPFPDYSVQSHQLPNFVAPVNMNSGPNIPPGFGYPPFMEGSQPYYSSQYEVGQMELASEGGGQEQGSLLSAPPTPLPGGIASFQDGYPRQWPVGSMGMSLDNLPAVQGNQEGRVHFSQGQYGNIPEGLPVDPLHPPLGKETGSGWDRRS</sequence>
<dbReference type="Gene3D" id="3.30.40.10">
    <property type="entry name" value="Zinc/RING finger domain, C3HC4 (zinc finger)"/>
    <property type="match status" value="1"/>
</dbReference>
<dbReference type="GO" id="GO:0008270">
    <property type="term" value="F:zinc ion binding"/>
    <property type="evidence" value="ECO:0007669"/>
    <property type="project" value="UniProtKB-KW"/>
</dbReference>
<comment type="catalytic activity">
    <reaction evidence="1">
        <text>S-ubiquitinyl-[E2 ubiquitin-conjugating enzyme]-L-cysteine + [acceptor protein]-L-lysine = [E2 ubiquitin-conjugating enzyme]-L-cysteine + N(6)-ubiquitinyl-[acceptor protein]-L-lysine.</text>
        <dbReference type="EC" id="2.3.2.27"/>
    </reaction>
</comment>
<feature type="region of interest" description="Disordered" evidence="12">
    <location>
        <begin position="421"/>
        <end position="460"/>
    </location>
</feature>
<feature type="region of interest" description="Disordered" evidence="12">
    <location>
        <begin position="198"/>
        <end position="320"/>
    </location>
</feature>
<dbReference type="PROSITE" id="PS00518">
    <property type="entry name" value="ZF_RING_1"/>
    <property type="match status" value="1"/>
</dbReference>
<evidence type="ECO:0000256" key="2">
    <source>
        <dbReference type="ARBA" id="ARBA00004123"/>
    </source>
</evidence>
<comment type="subcellular location">
    <subcellularLocation>
        <location evidence="2">Nucleus</location>
    </subcellularLocation>
</comment>
<evidence type="ECO:0000256" key="5">
    <source>
        <dbReference type="ARBA" id="ARBA00022723"/>
    </source>
</evidence>
<evidence type="ECO:0000313" key="14">
    <source>
        <dbReference type="EMBL" id="KAK1264830.1"/>
    </source>
</evidence>
<evidence type="ECO:0000256" key="7">
    <source>
        <dbReference type="ARBA" id="ARBA00022786"/>
    </source>
</evidence>
<feature type="domain" description="C2H2-type" evidence="13">
    <location>
        <begin position="139"/>
        <end position="165"/>
    </location>
</feature>
<dbReference type="GO" id="GO:0005634">
    <property type="term" value="C:nucleus"/>
    <property type="evidence" value="ECO:0007669"/>
    <property type="project" value="UniProtKB-SubCell"/>
</dbReference>
<keyword evidence="7" id="KW-0833">Ubl conjugation pathway</keyword>
<evidence type="ECO:0000256" key="10">
    <source>
        <dbReference type="ARBA" id="ARBA00038499"/>
    </source>
</evidence>
<comment type="caution">
    <text evidence="14">The sequence shown here is derived from an EMBL/GenBank/DDBJ whole genome shotgun (WGS) entry which is preliminary data.</text>
</comment>
<evidence type="ECO:0000313" key="15">
    <source>
        <dbReference type="Proteomes" id="UP001179952"/>
    </source>
</evidence>
<dbReference type="PROSITE" id="PS50157">
    <property type="entry name" value="ZINC_FINGER_C2H2_2"/>
    <property type="match status" value="1"/>
</dbReference>
<evidence type="ECO:0000256" key="6">
    <source>
        <dbReference type="ARBA" id="ARBA00022771"/>
    </source>
</evidence>
<dbReference type="GO" id="GO:0030155">
    <property type="term" value="P:regulation of cell adhesion"/>
    <property type="evidence" value="ECO:0007669"/>
    <property type="project" value="TreeGrafter"/>
</dbReference>
<keyword evidence="15" id="KW-1185">Reference proteome</keyword>
<evidence type="ECO:0000256" key="9">
    <source>
        <dbReference type="ARBA" id="ARBA00023242"/>
    </source>
</evidence>
<dbReference type="GO" id="GO:0016567">
    <property type="term" value="P:protein ubiquitination"/>
    <property type="evidence" value="ECO:0007669"/>
    <property type="project" value="InterPro"/>
</dbReference>
<keyword evidence="9" id="KW-0539">Nucleus</keyword>
<dbReference type="GO" id="GO:0061630">
    <property type="term" value="F:ubiquitin protein ligase activity"/>
    <property type="evidence" value="ECO:0007669"/>
    <property type="project" value="UniProtKB-EC"/>
</dbReference>
<dbReference type="EC" id="2.3.2.27" evidence="3"/>
<dbReference type="AlphaFoldDB" id="A0AAV9AKQ5"/>
<keyword evidence="5" id="KW-0479">Metal-binding</keyword>
<dbReference type="Proteomes" id="UP001179952">
    <property type="component" value="Unassembled WGS sequence"/>
</dbReference>
<feature type="compositionally biased region" description="Basic and acidic residues" evidence="12">
    <location>
        <begin position="288"/>
        <end position="301"/>
    </location>
</feature>
<evidence type="ECO:0000259" key="13">
    <source>
        <dbReference type="PROSITE" id="PS50157"/>
    </source>
</evidence>
<proteinExistence type="inferred from homology"/>
<evidence type="ECO:0000256" key="11">
    <source>
        <dbReference type="PROSITE-ProRule" id="PRU00042"/>
    </source>
</evidence>
<dbReference type="InterPro" id="IPR013083">
    <property type="entry name" value="Znf_RING/FYVE/PHD"/>
</dbReference>
<evidence type="ECO:0000256" key="12">
    <source>
        <dbReference type="SAM" id="MobiDB-lite"/>
    </source>
</evidence>
<gene>
    <name evidence="14" type="ORF">QJS04_geneDACA017908</name>
</gene>
<name>A0AAV9AKQ5_ACOGR</name>
<dbReference type="InterPro" id="IPR040383">
    <property type="entry name" value="HAKAI/CBLL2"/>
</dbReference>
<keyword evidence="6 11" id="KW-0863">Zinc-finger</keyword>
<dbReference type="PROSITE" id="PS00028">
    <property type="entry name" value="ZINC_FINGER_C2H2_1"/>
    <property type="match status" value="1"/>
</dbReference>
<reference evidence="14" key="1">
    <citation type="journal article" date="2023" name="Nat. Commun.">
        <title>Diploid and tetraploid genomes of Acorus and the evolution of monocots.</title>
        <authorList>
            <person name="Ma L."/>
            <person name="Liu K.W."/>
            <person name="Li Z."/>
            <person name="Hsiao Y.Y."/>
            <person name="Qi Y."/>
            <person name="Fu T."/>
            <person name="Tang G.D."/>
            <person name="Zhang D."/>
            <person name="Sun W.H."/>
            <person name="Liu D.K."/>
            <person name="Li Y."/>
            <person name="Chen G.Z."/>
            <person name="Liu X.D."/>
            <person name="Liao X.Y."/>
            <person name="Jiang Y.T."/>
            <person name="Yu X."/>
            <person name="Hao Y."/>
            <person name="Huang J."/>
            <person name="Zhao X.W."/>
            <person name="Ke S."/>
            <person name="Chen Y.Y."/>
            <person name="Wu W.L."/>
            <person name="Hsu J.L."/>
            <person name="Lin Y.F."/>
            <person name="Huang M.D."/>
            <person name="Li C.Y."/>
            <person name="Huang L."/>
            <person name="Wang Z.W."/>
            <person name="Zhao X."/>
            <person name="Zhong W.Y."/>
            <person name="Peng D.H."/>
            <person name="Ahmad S."/>
            <person name="Lan S."/>
            <person name="Zhang J.S."/>
            <person name="Tsai W.C."/>
            <person name="Van de Peer Y."/>
            <person name="Liu Z.J."/>
        </authorList>
    </citation>
    <scope>NUCLEOTIDE SEQUENCE</scope>
    <source>
        <strain evidence="14">SCP</strain>
    </source>
</reference>
<dbReference type="InterPro" id="IPR040380">
    <property type="entry name" value="HAKAI-like_RING-HC"/>
</dbReference>
<evidence type="ECO:0000256" key="1">
    <source>
        <dbReference type="ARBA" id="ARBA00000900"/>
    </source>
</evidence>
<comment type="similarity">
    <text evidence="10">Belongs to the Hakai family.</text>
</comment>
<dbReference type="CDD" id="cd16508">
    <property type="entry name" value="RING-HC_HAKAI-like"/>
    <property type="match status" value="1"/>
</dbReference>
<protein>
    <recommendedName>
        <fullName evidence="3">RING-type E3 ubiquitin transferase</fullName>
        <ecNumber evidence="3">2.3.2.27</ecNumber>
    </recommendedName>
</protein>
<feature type="compositionally biased region" description="Polar residues" evidence="12">
    <location>
        <begin position="261"/>
        <end position="274"/>
    </location>
</feature>
<dbReference type="PANTHER" id="PTHR13480">
    <property type="entry name" value="E3 UBIQUITIN-PROTEIN LIGASE HAKAI-RELATED"/>
    <property type="match status" value="1"/>
</dbReference>
<feature type="compositionally biased region" description="Pro residues" evidence="12">
    <location>
        <begin position="237"/>
        <end position="249"/>
    </location>
</feature>
<reference evidence="14" key="2">
    <citation type="submission" date="2023-06" db="EMBL/GenBank/DDBJ databases">
        <authorList>
            <person name="Ma L."/>
            <person name="Liu K.-W."/>
            <person name="Li Z."/>
            <person name="Hsiao Y.-Y."/>
            <person name="Qi Y."/>
            <person name="Fu T."/>
            <person name="Tang G."/>
            <person name="Zhang D."/>
            <person name="Sun W.-H."/>
            <person name="Liu D.-K."/>
            <person name="Li Y."/>
            <person name="Chen G.-Z."/>
            <person name="Liu X.-D."/>
            <person name="Liao X.-Y."/>
            <person name="Jiang Y.-T."/>
            <person name="Yu X."/>
            <person name="Hao Y."/>
            <person name="Huang J."/>
            <person name="Zhao X.-W."/>
            <person name="Ke S."/>
            <person name="Chen Y.-Y."/>
            <person name="Wu W.-L."/>
            <person name="Hsu J.-L."/>
            <person name="Lin Y.-F."/>
            <person name="Huang M.-D."/>
            <person name="Li C.-Y."/>
            <person name="Huang L."/>
            <person name="Wang Z.-W."/>
            <person name="Zhao X."/>
            <person name="Zhong W.-Y."/>
            <person name="Peng D.-H."/>
            <person name="Ahmad S."/>
            <person name="Lan S."/>
            <person name="Zhang J.-S."/>
            <person name="Tsai W.-C."/>
            <person name="Van De Peer Y."/>
            <person name="Liu Z.-J."/>
        </authorList>
    </citation>
    <scope>NUCLEOTIDE SEQUENCE</scope>
    <source>
        <strain evidence="14">SCP</strain>
        <tissue evidence="14">Leaves</tissue>
    </source>
</reference>
<keyword evidence="8" id="KW-0862">Zinc</keyword>
<dbReference type="InterPro" id="IPR017907">
    <property type="entry name" value="Znf_RING_CS"/>
</dbReference>
<evidence type="ECO:0000256" key="4">
    <source>
        <dbReference type="ARBA" id="ARBA00022679"/>
    </source>
</evidence>